<dbReference type="AlphaFoldDB" id="A0A7W9YA45"/>
<dbReference type="Proteomes" id="UP000547879">
    <property type="component" value="Unassembled WGS sequence"/>
</dbReference>
<proteinExistence type="predicted"/>
<comment type="caution">
    <text evidence="1">The sequence shown here is derived from an EMBL/GenBank/DDBJ whole genome shotgun (WGS) entry which is preliminary data.</text>
</comment>
<keyword evidence="2" id="KW-1185">Reference proteome</keyword>
<organism evidence="1 2">
    <name type="scientific">Rhizobium wenxiniae</name>
    <dbReference type="NCBI Taxonomy" id="1737357"/>
    <lineage>
        <taxon>Bacteria</taxon>
        <taxon>Pseudomonadati</taxon>
        <taxon>Pseudomonadota</taxon>
        <taxon>Alphaproteobacteria</taxon>
        <taxon>Hyphomicrobiales</taxon>
        <taxon>Rhizobiaceae</taxon>
        <taxon>Rhizobium/Agrobacterium group</taxon>
        <taxon>Rhizobium</taxon>
    </lineage>
</organism>
<sequence length="66" mass="7587">MRTANVCCKHGKSEATFYKYKVKFGAWRCQMNANQSLWETSIQRQKALLAETMLDNSVLKDVASKK</sequence>
<evidence type="ECO:0000313" key="1">
    <source>
        <dbReference type="EMBL" id="MBB6164662.1"/>
    </source>
</evidence>
<reference evidence="1 2" key="1">
    <citation type="submission" date="2020-08" db="EMBL/GenBank/DDBJ databases">
        <title>Genomic Encyclopedia of Type Strains, Phase IV (KMG-IV): sequencing the most valuable type-strain genomes for metagenomic binning, comparative biology and taxonomic classification.</title>
        <authorList>
            <person name="Goeker M."/>
        </authorList>
    </citation>
    <scope>NUCLEOTIDE SEQUENCE [LARGE SCALE GENOMIC DNA]</scope>
    <source>
        <strain evidence="1 2">DSM 100734</strain>
    </source>
</reference>
<protein>
    <submittedName>
        <fullName evidence="1">Putative transposase</fullName>
    </submittedName>
</protein>
<gene>
    <name evidence="1" type="ORF">HNQ72_004507</name>
</gene>
<evidence type="ECO:0000313" key="2">
    <source>
        <dbReference type="Proteomes" id="UP000547879"/>
    </source>
</evidence>
<dbReference type="EMBL" id="JACHEG010000006">
    <property type="protein sequence ID" value="MBB6164662.1"/>
    <property type="molecule type" value="Genomic_DNA"/>
</dbReference>
<name>A0A7W9YA45_9HYPH</name>
<accession>A0A7W9YA45</accession>